<reference evidence="9 10" key="1">
    <citation type="submission" date="2018-09" db="EMBL/GenBank/DDBJ databases">
        <title>Comparative genomics of Leucobacter spp.</title>
        <authorList>
            <person name="Reis A.C."/>
            <person name="Kolvenbach B.A."/>
            <person name="Corvini P.F.X."/>
            <person name="Nunes O.C."/>
        </authorList>
    </citation>
    <scope>NUCLEOTIDE SEQUENCE [LARGE SCALE GENOMIC DNA]</scope>
    <source>
        <strain evidence="9 10">TAN 31504</strain>
    </source>
</reference>
<evidence type="ECO:0000313" key="9">
    <source>
        <dbReference type="EMBL" id="MBL3678490.1"/>
    </source>
</evidence>
<evidence type="ECO:0000256" key="5">
    <source>
        <dbReference type="ARBA" id="ARBA00022692"/>
    </source>
</evidence>
<organism evidence="9 10">
    <name type="scientific">Leucobacter chromiireducens subsp. solipictus</name>
    <dbReference type="NCBI Taxonomy" id="398235"/>
    <lineage>
        <taxon>Bacteria</taxon>
        <taxon>Bacillati</taxon>
        <taxon>Actinomycetota</taxon>
        <taxon>Actinomycetes</taxon>
        <taxon>Micrococcales</taxon>
        <taxon>Microbacteriaceae</taxon>
        <taxon>Leucobacter</taxon>
    </lineage>
</organism>
<dbReference type="InterPro" id="IPR000522">
    <property type="entry name" value="ABC_transptr_permease_BtuC"/>
</dbReference>
<dbReference type="PANTHER" id="PTHR30472:SF1">
    <property type="entry name" value="FE(3+) DICITRATE TRANSPORT SYSTEM PERMEASE PROTEIN FECC-RELATED"/>
    <property type="match status" value="1"/>
</dbReference>
<dbReference type="PANTHER" id="PTHR30472">
    <property type="entry name" value="FERRIC ENTEROBACTIN TRANSPORT SYSTEM PERMEASE PROTEIN"/>
    <property type="match status" value="1"/>
</dbReference>
<comment type="subcellular location">
    <subcellularLocation>
        <location evidence="1">Cell membrane</location>
        <topology evidence="1">Multi-pass membrane protein</topology>
    </subcellularLocation>
</comment>
<keyword evidence="10" id="KW-1185">Reference proteome</keyword>
<feature type="transmembrane region" description="Helical" evidence="8">
    <location>
        <begin position="64"/>
        <end position="81"/>
    </location>
</feature>
<evidence type="ECO:0000256" key="4">
    <source>
        <dbReference type="ARBA" id="ARBA00022475"/>
    </source>
</evidence>
<evidence type="ECO:0000313" key="10">
    <source>
        <dbReference type="Proteomes" id="UP001645859"/>
    </source>
</evidence>
<feature type="transmembrane region" description="Helical" evidence="8">
    <location>
        <begin position="242"/>
        <end position="269"/>
    </location>
</feature>
<keyword evidence="7 8" id="KW-0472">Membrane</keyword>
<keyword evidence="5 8" id="KW-0812">Transmembrane</keyword>
<comment type="similarity">
    <text evidence="2">Belongs to the binding-protein-dependent transport system permease family. FecCD subfamily.</text>
</comment>
<name>A0ABS1SD66_9MICO</name>
<dbReference type="InterPro" id="IPR037294">
    <property type="entry name" value="ABC_BtuC-like"/>
</dbReference>
<feature type="transmembrane region" description="Helical" evidence="8">
    <location>
        <begin position="93"/>
        <end position="114"/>
    </location>
</feature>
<evidence type="ECO:0000256" key="3">
    <source>
        <dbReference type="ARBA" id="ARBA00022448"/>
    </source>
</evidence>
<feature type="transmembrane region" description="Helical" evidence="8">
    <location>
        <begin position="281"/>
        <end position="303"/>
    </location>
</feature>
<proteinExistence type="inferred from homology"/>
<accession>A0ABS1SD66</accession>
<dbReference type="SUPFAM" id="SSF81345">
    <property type="entry name" value="ABC transporter involved in vitamin B12 uptake, BtuC"/>
    <property type="match status" value="1"/>
</dbReference>
<dbReference type="Proteomes" id="UP001645859">
    <property type="component" value="Unassembled WGS sequence"/>
</dbReference>
<feature type="transmembrane region" description="Helical" evidence="8">
    <location>
        <begin position="192"/>
        <end position="212"/>
    </location>
</feature>
<keyword evidence="3" id="KW-0813">Transport</keyword>
<feature type="transmembrane region" description="Helical" evidence="8">
    <location>
        <begin position="151"/>
        <end position="172"/>
    </location>
</feature>
<evidence type="ECO:0000256" key="1">
    <source>
        <dbReference type="ARBA" id="ARBA00004651"/>
    </source>
</evidence>
<feature type="transmembrane region" description="Helical" evidence="8">
    <location>
        <begin position="120"/>
        <end position="139"/>
    </location>
</feature>
<dbReference type="Pfam" id="PF01032">
    <property type="entry name" value="FecCD"/>
    <property type="match status" value="1"/>
</dbReference>
<keyword evidence="4" id="KW-1003">Cell membrane</keyword>
<evidence type="ECO:0000256" key="7">
    <source>
        <dbReference type="ARBA" id="ARBA00023136"/>
    </source>
</evidence>
<gene>
    <name evidence="9" type="ORF">D3230_04130</name>
</gene>
<dbReference type="EMBL" id="QYAC01000002">
    <property type="protein sequence ID" value="MBL3678490.1"/>
    <property type="molecule type" value="Genomic_DNA"/>
</dbReference>
<sequence length="335" mass="33289">MAAPARRTAVLLGGSGAVLLVTAVLGLGLGSLRIDPATVVAALTAYDPTNDAHLVVVQSRLPRIVLGIIVGAALGLAGTIMQSVTRNPLADPGILGVNAGAALFVVIAIAYFGVHHVGHTIWFAFAGAAAAAVLVYLLGTARGGAAAPVRIALAGTAVSIVIGAVSQMVLLSHETAFNSFRFWSIGSLQGRGFDVILAVLPFLAVGLLLGLLLAAPLDAIALGDAVATGLGTRVAGARLGAALAVVLLAGTATAAAGPIGFIGLGAAHIARRVTGNEHRRLLPAALMLGATMLVVADTLGRALVAPAELQTGVAAALCGAPLFVALVRSRRVAAL</sequence>
<keyword evidence="6 8" id="KW-1133">Transmembrane helix</keyword>
<evidence type="ECO:0000256" key="6">
    <source>
        <dbReference type="ARBA" id="ARBA00022989"/>
    </source>
</evidence>
<evidence type="ECO:0000256" key="8">
    <source>
        <dbReference type="SAM" id="Phobius"/>
    </source>
</evidence>
<comment type="caution">
    <text evidence="9">The sequence shown here is derived from an EMBL/GenBank/DDBJ whole genome shotgun (WGS) entry which is preliminary data.</text>
</comment>
<protein>
    <submittedName>
        <fullName evidence="9">Iron ABC transporter permease</fullName>
    </submittedName>
</protein>
<feature type="transmembrane region" description="Helical" evidence="8">
    <location>
        <begin position="309"/>
        <end position="327"/>
    </location>
</feature>
<dbReference type="Gene3D" id="1.10.3470.10">
    <property type="entry name" value="ABC transporter involved in vitamin B12 uptake, BtuC"/>
    <property type="match status" value="1"/>
</dbReference>
<evidence type="ECO:0000256" key="2">
    <source>
        <dbReference type="ARBA" id="ARBA00007935"/>
    </source>
</evidence>
<dbReference type="CDD" id="cd06550">
    <property type="entry name" value="TM_ABC_iron-siderophores_like"/>
    <property type="match status" value="1"/>
</dbReference>